<sequence>MTRPEEKLLAHPKIAKLIDKLGTSTTDAHLGYQSGDREAKAAAGIDNDRNGTYLKTVDSNDGPVTIDVPRDWAGTFLPTMVPKGSRRLTDVDDVIISLYAGGMIICDI</sequence>
<evidence type="ECO:0000256" key="2">
    <source>
        <dbReference type="ARBA" id="ARBA00010961"/>
    </source>
</evidence>
<dbReference type="GO" id="GO:0003677">
    <property type="term" value="F:DNA binding"/>
    <property type="evidence" value="ECO:0007669"/>
    <property type="project" value="UniProtKB-UniRule"/>
</dbReference>
<comment type="similarity">
    <text evidence="2 6">Belongs to the transposase mutator family.</text>
</comment>
<evidence type="ECO:0000256" key="4">
    <source>
        <dbReference type="ARBA" id="ARBA00023125"/>
    </source>
</evidence>
<gene>
    <name evidence="7" type="ORF">CIP107547_02214</name>
</gene>
<dbReference type="InterPro" id="IPR001207">
    <property type="entry name" value="Transposase_mutator"/>
</dbReference>
<evidence type="ECO:0000313" key="7">
    <source>
        <dbReference type="EMBL" id="CAB0619805.1"/>
    </source>
</evidence>
<dbReference type="EMBL" id="CADDAV010000026">
    <property type="protein sequence ID" value="CAB0619805.1"/>
    <property type="molecule type" value="Genomic_DNA"/>
</dbReference>
<dbReference type="GO" id="GO:0004803">
    <property type="term" value="F:transposase activity"/>
    <property type="evidence" value="ECO:0007669"/>
    <property type="project" value="UniProtKB-UniRule"/>
</dbReference>
<evidence type="ECO:0000256" key="5">
    <source>
        <dbReference type="ARBA" id="ARBA00023172"/>
    </source>
</evidence>
<comment type="function">
    <text evidence="1 6">Required for the transposition of the insertion element.</text>
</comment>
<dbReference type="PANTHER" id="PTHR33217:SF8">
    <property type="entry name" value="MUTATOR FAMILY TRANSPOSASE"/>
    <property type="match status" value="1"/>
</dbReference>
<comment type="caution">
    <text evidence="7">The sequence shown here is derived from an EMBL/GenBank/DDBJ whole genome shotgun (WGS) entry which is preliminary data.</text>
</comment>
<dbReference type="PANTHER" id="PTHR33217">
    <property type="entry name" value="TRANSPOSASE FOR INSERTION SEQUENCE ELEMENT IS1081"/>
    <property type="match status" value="1"/>
</dbReference>
<evidence type="ECO:0000256" key="6">
    <source>
        <dbReference type="RuleBase" id="RU365089"/>
    </source>
</evidence>
<dbReference type="Proteomes" id="UP000480222">
    <property type="component" value="Unassembled WGS sequence"/>
</dbReference>
<dbReference type="AlphaFoldDB" id="A0A811G3V2"/>
<name>A0A811G3V2_CORDP</name>
<organism evidence="7 8">
    <name type="scientific">Corynebacterium diphtheriae</name>
    <dbReference type="NCBI Taxonomy" id="1717"/>
    <lineage>
        <taxon>Bacteria</taxon>
        <taxon>Bacillati</taxon>
        <taxon>Actinomycetota</taxon>
        <taxon>Actinomycetes</taxon>
        <taxon>Mycobacteriales</taxon>
        <taxon>Corynebacteriaceae</taxon>
        <taxon>Corynebacterium</taxon>
    </lineage>
</organism>
<keyword evidence="4 6" id="KW-0238">DNA-binding</keyword>
<keyword evidence="6" id="KW-0814">Transposable element</keyword>
<keyword evidence="3 6" id="KW-0815">Transposition</keyword>
<dbReference type="GO" id="GO:0006313">
    <property type="term" value="P:DNA transposition"/>
    <property type="evidence" value="ECO:0007669"/>
    <property type="project" value="UniProtKB-UniRule"/>
</dbReference>
<proteinExistence type="inferred from homology"/>
<dbReference type="Pfam" id="PF00872">
    <property type="entry name" value="Transposase_mut"/>
    <property type="match status" value="1"/>
</dbReference>
<evidence type="ECO:0000256" key="1">
    <source>
        <dbReference type="ARBA" id="ARBA00002190"/>
    </source>
</evidence>
<protein>
    <recommendedName>
        <fullName evidence="6">Mutator family transposase</fullName>
    </recommendedName>
</protein>
<keyword evidence="5 6" id="KW-0233">DNA recombination</keyword>
<accession>A0A811G3V2</accession>
<evidence type="ECO:0000313" key="8">
    <source>
        <dbReference type="Proteomes" id="UP000480222"/>
    </source>
</evidence>
<reference evidence="7 8" key="1">
    <citation type="submission" date="2020-02" db="EMBL/GenBank/DDBJ databases">
        <authorList>
            <person name="Brisse S."/>
        </authorList>
    </citation>
    <scope>NUCLEOTIDE SEQUENCE [LARGE SCALE GENOMIC DNA]</scope>
    <source>
        <strain evidence="7">CIP107547</strain>
    </source>
</reference>
<evidence type="ECO:0000256" key="3">
    <source>
        <dbReference type="ARBA" id="ARBA00022578"/>
    </source>
</evidence>